<organism evidence="3 4">
    <name type="scientific">Variovorax rhizosphaerae</name>
    <dbReference type="NCBI Taxonomy" id="1836200"/>
    <lineage>
        <taxon>Bacteria</taxon>
        <taxon>Pseudomonadati</taxon>
        <taxon>Pseudomonadota</taxon>
        <taxon>Betaproteobacteria</taxon>
        <taxon>Burkholderiales</taxon>
        <taxon>Comamonadaceae</taxon>
        <taxon>Variovorax</taxon>
    </lineage>
</organism>
<feature type="compositionally biased region" description="Pro residues" evidence="1">
    <location>
        <begin position="337"/>
        <end position="346"/>
    </location>
</feature>
<accession>A0ABU8WGG0</accession>
<name>A0ABU8WGG0_9BURK</name>
<evidence type="ECO:0008006" key="5">
    <source>
        <dbReference type="Google" id="ProtNLM"/>
    </source>
</evidence>
<dbReference type="SUPFAM" id="SSF50939">
    <property type="entry name" value="Sialidases"/>
    <property type="match status" value="1"/>
</dbReference>
<evidence type="ECO:0000313" key="3">
    <source>
        <dbReference type="EMBL" id="MEJ8845752.1"/>
    </source>
</evidence>
<dbReference type="InterPro" id="IPR036278">
    <property type="entry name" value="Sialidase_sf"/>
</dbReference>
<dbReference type="RefSeq" id="WP_340340890.1">
    <property type="nucleotide sequence ID" value="NZ_JBBKZT010000001.1"/>
</dbReference>
<evidence type="ECO:0000256" key="1">
    <source>
        <dbReference type="SAM" id="MobiDB-lite"/>
    </source>
</evidence>
<protein>
    <recommendedName>
        <fullName evidence="5">Photosynthesis system II assembly factor Ycf48/Hcf136-like domain-containing protein</fullName>
    </recommendedName>
</protein>
<keyword evidence="4" id="KW-1185">Reference proteome</keyword>
<dbReference type="Proteomes" id="UP001385892">
    <property type="component" value="Unassembled WGS sequence"/>
</dbReference>
<gene>
    <name evidence="3" type="ORF">WKW82_03790</name>
</gene>
<sequence>MSYAIVSRYRAFLLRSLLAMLAAAVMFPSARGGPLDHWTVTPAPPPPHSTQPASTSNNKGIAFGNGQFVIFGEGETHSSTDGIHWTTEFTNTCHHGVAFGNGRFVAVGADTRTSTTGSGWTNIRPQIYSGSTIWLRAIAFGEHKGRSLFIAVGDTGQILTSSNGIAWTKRNPGAIVPNPQPYLQAVAYGKGRFVAVGDNSTIITSDNGGFTWTQRGIGTVNGTFAGVAYGNNKFVVVDAGALFESADGTTWSAPIPVTGMKLSGIGYTDLPPKTFVAVGLTTGTVAHPPSAILASINGGPWTLKPAPTFTELRDVEYGLNMLVAVGQGGAILHSDKIPPPGKPPCIPSSRKPFGCK</sequence>
<keyword evidence="2" id="KW-0732">Signal</keyword>
<feature type="chain" id="PRO_5047417410" description="Photosynthesis system II assembly factor Ycf48/Hcf136-like domain-containing protein" evidence="2">
    <location>
        <begin position="33"/>
        <end position="356"/>
    </location>
</feature>
<feature type="region of interest" description="Disordered" evidence="1">
    <location>
        <begin position="336"/>
        <end position="356"/>
    </location>
</feature>
<dbReference type="EMBL" id="JBBKZT010000001">
    <property type="protein sequence ID" value="MEJ8845752.1"/>
    <property type="molecule type" value="Genomic_DNA"/>
</dbReference>
<dbReference type="Gene3D" id="2.130.10.10">
    <property type="entry name" value="YVTN repeat-like/Quinoprotein amine dehydrogenase"/>
    <property type="match status" value="1"/>
</dbReference>
<evidence type="ECO:0000313" key="4">
    <source>
        <dbReference type="Proteomes" id="UP001385892"/>
    </source>
</evidence>
<proteinExistence type="predicted"/>
<comment type="caution">
    <text evidence="3">The sequence shown here is derived from an EMBL/GenBank/DDBJ whole genome shotgun (WGS) entry which is preliminary data.</text>
</comment>
<feature type="signal peptide" evidence="2">
    <location>
        <begin position="1"/>
        <end position="32"/>
    </location>
</feature>
<evidence type="ECO:0000256" key="2">
    <source>
        <dbReference type="SAM" id="SignalP"/>
    </source>
</evidence>
<dbReference type="InterPro" id="IPR015943">
    <property type="entry name" value="WD40/YVTN_repeat-like_dom_sf"/>
</dbReference>
<reference evidence="3 4" key="1">
    <citation type="submission" date="2024-03" db="EMBL/GenBank/DDBJ databases">
        <title>Novel species of the genus Variovorax.</title>
        <authorList>
            <person name="Liu Q."/>
            <person name="Xin Y.-H."/>
        </authorList>
    </citation>
    <scope>NUCLEOTIDE SEQUENCE [LARGE SCALE GENOMIC DNA]</scope>
    <source>
        <strain evidence="3 4">KACC 18900</strain>
    </source>
</reference>